<dbReference type="HOGENOM" id="CLU_013584_7_2_6"/>
<dbReference type="InterPro" id="IPR051083">
    <property type="entry name" value="GrpII_Intron_Splice-Mob/Def"/>
</dbReference>
<feature type="compositionally biased region" description="Polar residues" evidence="2">
    <location>
        <begin position="224"/>
        <end position="235"/>
    </location>
</feature>
<dbReference type="OrthoDB" id="9793236at2"/>
<dbReference type="AlphaFoldDB" id="A4BN34"/>
<evidence type="ECO:0000256" key="2">
    <source>
        <dbReference type="SAM" id="MobiDB-lite"/>
    </source>
</evidence>
<proteinExistence type="inferred from homology"/>
<evidence type="ECO:0000259" key="3">
    <source>
        <dbReference type="PROSITE" id="PS50878"/>
    </source>
</evidence>
<accession>A4BN34</accession>
<protein>
    <submittedName>
        <fullName evidence="4">Prophage LambdaSa1, reverse transcriptase/maturase family protein</fullName>
    </submittedName>
</protein>
<keyword evidence="4" id="KW-0695">RNA-directed DNA polymerase</keyword>
<dbReference type="EMBL" id="AAOF01000002">
    <property type="protein sequence ID" value="EAR22633.1"/>
    <property type="molecule type" value="Genomic_DNA"/>
</dbReference>
<dbReference type="PANTHER" id="PTHR34047:SF8">
    <property type="entry name" value="PROTEIN YKFC"/>
    <property type="match status" value="1"/>
</dbReference>
<name>A4BN34_9GAMM</name>
<keyword evidence="4" id="KW-0548">Nucleotidyltransferase</keyword>
<keyword evidence="5" id="KW-1185">Reference proteome</keyword>
<evidence type="ECO:0000313" key="4">
    <source>
        <dbReference type="EMBL" id="EAR22633.1"/>
    </source>
</evidence>
<dbReference type="PANTHER" id="PTHR34047">
    <property type="entry name" value="NUCLEAR INTRON MATURASE 1, MITOCHONDRIAL-RELATED"/>
    <property type="match status" value="1"/>
</dbReference>
<dbReference type="CDD" id="cd01651">
    <property type="entry name" value="RT_G2_intron"/>
    <property type="match status" value="1"/>
</dbReference>
<evidence type="ECO:0000256" key="1">
    <source>
        <dbReference type="ARBA" id="ARBA00034120"/>
    </source>
</evidence>
<dbReference type="eggNOG" id="COG3344">
    <property type="taxonomic scope" value="Bacteria"/>
</dbReference>
<feature type="domain" description="Reverse transcriptase" evidence="3">
    <location>
        <begin position="77"/>
        <end position="235"/>
    </location>
</feature>
<sequence>MLATPATIRTLQRKLYAKAKREPAYRFYALYDKVSREDILSHAWRLVRSNGGSPGIDGIGFGAIEHGEGVDRLLRELARDLQAKNYRAQPVRRVMIPKADGSLRPLGIPTIRDRVVQMAVKLVIEPIFEAGFCPNSYGFRPRKSAHDAVDDIANTLWAGHTQVIDADLSRCFDSIPHAKLLVVVAERIVDGGILALIKQWLKAPVIGEDESGTRKAVGGGQGSSRGTPQGGVSTP</sequence>
<dbReference type="Proteomes" id="UP000003374">
    <property type="component" value="Unassembled WGS sequence"/>
</dbReference>
<gene>
    <name evidence="4" type="ORF">NB231_09283</name>
</gene>
<organism evidence="4 5">
    <name type="scientific">Nitrococcus mobilis Nb-231</name>
    <dbReference type="NCBI Taxonomy" id="314278"/>
    <lineage>
        <taxon>Bacteria</taxon>
        <taxon>Pseudomonadati</taxon>
        <taxon>Pseudomonadota</taxon>
        <taxon>Gammaproteobacteria</taxon>
        <taxon>Chromatiales</taxon>
        <taxon>Ectothiorhodospiraceae</taxon>
        <taxon>Nitrococcus</taxon>
    </lineage>
</organism>
<reference evidence="4 5" key="1">
    <citation type="submission" date="2006-02" db="EMBL/GenBank/DDBJ databases">
        <authorList>
            <person name="Waterbury J."/>
            <person name="Ferriera S."/>
            <person name="Johnson J."/>
            <person name="Kravitz S."/>
            <person name="Halpern A."/>
            <person name="Remington K."/>
            <person name="Beeson K."/>
            <person name="Tran B."/>
            <person name="Rogers Y.-H."/>
            <person name="Friedman R."/>
            <person name="Venter J.C."/>
        </authorList>
    </citation>
    <scope>NUCLEOTIDE SEQUENCE [LARGE SCALE GENOMIC DNA]</scope>
    <source>
        <strain evidence="4 5">Nb-231</strain>
    </source>
</reference>
<keyword evidence="4" id="KW-0808">Transferase</keyword>
<dbReference type="Pfam" id="PF00078">
    <property type="entry name" value="RVT_1"/>
    <property type="match status" value="1"/>
</dbReference>
<dbReference type="SUPFAM" id="SSF56672">
    <property type="entry name" value="DNA/RNA polymerases"/>
    <property type="match status" value="1"/>
</dbReference>
<comment type="caution">
    <text evidence="4">The sequence shown here is derived from an EMBL/GenBank/DDBJ whole genome shotgun (WGS) entry which is preliminary data.</text>
</comment>
<dbReference type="PROSITE" id="PS50878">
    <property type="entry name" value="RT_POL"/>
    <property type="match status" value="1"/>
</dbReference>
<dbReference type="InterPro" id="IPR000477">
    <property type="entry name" value="RT_dom"/>
</dbReference>
<feature type="region of interest" description="Disordered" evidence="2">
    <location>
        <begin position="211"/>
        <end position="235"/>
    </location>
</feature>
<dbReference type="STRING" id="314278.NB231_09283"/>
<comment type="similarity">
    <text evidence="1">Belongs to the bacterial reverse transcriptase family.</text>
</comment>
<evidence type="ECO:0000313" key="5">
    <source>
        <dbReference type="Proteomes" id="UP000003374"/>
    </source>
</evidence>
<dbReference type="RefSeq" id="WP_005001785.1">
    <property type="nucleotide sequence ID" value="NZ_CH672427.1"/>
</dbReference>
<dbReference type="InterPro" id="IPR043502">
    <property type="entry name" value="DNA/RNA_pol_sf"/>
</dbReference>
<dbReference type="GO" id="GO:0003964">
    <property type="term" value="F:RNA-directed DNA polymerase activity"/>
    <property type="evidence" value="ECO:0007669"/>
    <property type="project" value="UniProtKB-KW"/>
</dbReference>